<feature type="domain" description="DUF6533" evidence="2">
    <location>
        <begin position="16"/>
        <end position="53"/>
    </location>
</feature>
<evidence type="ECO:0000313" key="3">
    <source>
        <dbReference type="EMBL" id="TBU35363.1"/>
    </source>
</evidence>
<dbReference type="Proteomes" id="UP000292957">
    <property type="component" value="Unassembled WGS sequence"/>
</dbReference>
<dbReference type="Proteomes" id="UP000292082">
    <property type="component" value="Unassembled WGS sequence"/>
</dbReference>
<accession>A0A4Q9NF14</accession>
<dbReference type="EMBL" id="ML145215">
    <property type="protein sequence ID" value="TBU53419.1"/>
    <property type="molecule type" value="Genomic_DNA"/>
</dbReference>
<keyword evidence="1" id="KW-1133">Transmembrane helix</keyword>
<keyword evidence="1" id="KW-0812">Transmembrane</keyword>
<sequence length="229" mass="26208">MRVDNINSSYIDPTSALILYEYLLTFNMEVRLVWRRKFTAATVLFLLNRYIFIVRYFMTVAVAHSRTRSSIWRIINVLVVLGYVIWAVFSTLRVYVFSRSRIWLPAIVLFTSLVPVALETVCADLLQRALLRIVRTMYVHRPCPVLMQGRLAVAWVNRVVMMSGDVLVIVIIWTKTSSARKAAQEAAFKRSFAALLLRSGTLDMIHAVATHRPLTEHQGSCTSCSFFLS</sequence>
<proteinExistence type="predicted"/>
<feature type="transmembrane region" description="Helical" evidence="1">
    <location>
        <begin position="38"/>
        <end position="58"/>
    </location>
</feature>
<organism evidence="4 5">
    <name type="scientific">Dichomitus squalens</name>
    <dbReference type="NCBI Taxonomy" id="114155"/>
    <lineage>
        <taxon>Eukaryota</taxon>
        <taxon>Fungi</taxon>
        <taxon>Dikarya</taxon>
        <taxon>Basidiomycota</taxon>
        <taxon>Agaricomycotina</taxon>
        <taxon>Agaricomycetes</taxon>
        <taxon>Polyporales</taxon>
        <taxon>Polyporaceae</taxon>
        <taxon>Dichomitus</taxon>
    </lineage>
</organism>
<evidence type="ECO:0000313" key="4">
    <source>
        <dbReference type="EMBL" id="TBU53419.1"/>
    </source>
</evidence>
<protein>
    <recommendedName>
        <fullName evidence="2">DUF6533 domain-containing protein</fullName>
    </recommendedName>
</protein>
<keyword evidence="5" id="KW-1185">Reference proteome</keyword>
<dbReference type="OrthoDB" id="2756746at2759"/>
<dbReference type="EMBL" id="ML143386">
    <property type="protein sequence ID" value="TBU35363.1"/>
    <property type="molecule type" value="Genomic_DNA"/>
</dbReference>
<evidence type="ECO:0000259" key="2">
    <source>
        <dbReference type="Pfam" id="PF20151"/>
    </source>
</evidence>
<feature type="transmembrane region" description="Helical" evidence="1">
    <location>
        <begin position="101"/>
        <end position="118"/>
    </location>
</feature>
<evidence type="ECO:0000256" key="1">
    <source>
        <dbReference type="SAM" id="Phobius"/>
    </source>
</evidence>
<reference evidence="4 5" key="1">
    <citation type="submission" date="2019-01" db="EMBL/GenBank/DDBJ databases">
        <title>Draft genome sequences of three monokaryotic isolates of the white-rot basidiomycete fungus Dichomitus squalens.</title>
        <authorList>
            <consortium name="DOE Joint Genome Institute"/>
            <person name="Lopez S.C."/>
            <person name="Andreopoulos B."/>
            <person name="Pangilinan J."/>
            <person name="Lipzen A."/>
            <person name="Riley R."/>
            <person name="Ahrendt S."/>
            <person name="Ng V."/>
            <person name="Barry K."/>
            <person name="Daum C."/>
            <person name="Grigoriev I.V."/>
            <person name="Hilden K.S."/>
            <person name="Makela M.R."/>
            <person name="de Vries R.P."/>
        </authorList>
    </citation>
    <scope>NUCLEOTIDE SEQUENCE [LARGE SCALE GENOMIC DNA]</scope>
    <source>
        <strain evidence="4 5">CBS 464.89</strain>
        <strain evidence="3">OM18370.1</strain>
    </source>
</reference>
<dbReference type="Pfam" id="PF20151">
    <property type="entry name" value="DUF6533"/>
    <property type="match status" value="1"/>
</dbReference>
<keyword evidence="1" id="KW-0472">Membrane</keyword>
<dbReference type="AlphaFoldDB" id="A0A4Q9NF14"/>
<evidence type="ECO:0000313" key="5">
    <source>
        <dbReference type="Proteomes" id="UP000292082"/>
    </source>
</evidence>
<gene>
    <name evidence="4" type="ORF">BD310DRAFT_830159</name>
    <name evidence="3" type="ORF">BD311DRAFT_648125</name>
</gene>
<name>A0A4Q9NF14_9APHY</name>
<feature type="transmembrane region" description="Helical" evidence="1">
    <location>
        <begin position="70"/>
        <end position="89"/>
    </location>
</feature>
<dbReference type="InterPro" id="IPR045340">
    <property type="entry name" value="DUF6533"/>
</dbReference>
<feature type="transmembrane region" description="Helical" evidence="1">
    <location>
        <begin position="155"/>
        <end position="174"/>
    </location>
</feature>